<dbReference type="NCBIfam" id="TIGR00045">
    <property type="entry name" value="glycerate kinase"/>
    <property type="match status" value="1"/>
</dbReference>
<dbReference type="Gene3D" id="3.40.50.10350">
    <property type="entry name" value="Glycerate kinase, domain 1"/>
    <property type="match status" value="1"/>
</dbReference>
<protein>
    <submittedName>
        <fullName evidence="5">Glycerate kinase</fullName>
    </submittedName>
</protein>
<dbReference type="GO" id="GO:0008887">
    <property type="term" value="F:glycerate kinase activity"/>
    <property type="evidence" value="ECO:0007669"/>
    <property type="project" value="UniProtKB-UniRule"/>
</dbReference>
<dbReference type="PANTHER" id="PTHR21599">
    <property type="entry name" value="GLYCERATE KINASE"/>
    <property type="match status" value="1"/>
</dbReference>
<dbReference type="KEGG" id="por:APT59_10520"/>
<dbReference type="SUPFAM" id="SSF110738">
    <property type="entry name" value="Glycerate kinase I"/>
    <property type="match status" value="1"/>
</dbReference>
<dbReference type="InterPro" id="IPR018197">
    <property type="entry name" value="Glycerate_kinase_RE-like"/>
</dbReference>
<keyword evidence="2 4" id="KW-0808">Transferase</keyword>
<evidence type="ECO:0000256" key="1">
    <source>
        <dbReference type="ARBA" id="ARBA00006284"/>
    </source>
</evidence>
<accession>A0A0U4P2G4</accession>
<gene>
    <name evidence="5" type="ORF">APT59_10520</name>
</gene>
<dbReference type="AlphaFoldDB" id="A0A0U4P2G4"/>
<dbReference type="Pfam" id="PF02595">
    <property type="entry name" value="Gly_kinase"/>
    <property type="match status" value="1"/>
</dbReference>
<evidence type="ECO:0000313" key="5">
    <source>
        <dbReference type="EMBL" id="ALZ84606.1"/>
    </source>
</evidence>
<dbReference type="Gene3D" id="3.90.1510.10">
    <property type="entry name" value="Glycerate kinase, domain 2"/>
    <property type="match status" value="1"/>
</dbReference>
<dbReference type="PIRSF" id="PIRSF006078">
    <property type="entry name" value="GlxK"/>
    <property type="match status" value="1"/>
</dbReference>
<sequence>MKIVIAPDSFKESLSAAGVARALARGLRQALPEAELIECPLGDGGEGTLDAVLAATDGEVREAQVTGPLGEAVTARWGWLAEQRTAFVEMASASGLELVPKARRDVRVATSRGTGELLQAALDAGAERLVLAIGGSATNDGGAGLLQALGARLLDAQGQALAPGGAALANLASIDLAALHPRLAEVAVVIAADVDNPLCGPQGASHVFGPQKGASPEQVQELDGALAHFATITAATLDRDVREQPGAGAAGGVGFAALAFLGATFRPGIEVVADLVGLEEALVGADLALTGEGRLDGQTLRGKTPAGVLRLAQRQGVPVVAVAGSLGEGYDALYEQGLAAAFSLVPGPLSLDEALAQAEVLLERTACDIGRLWRTARS</sequence>
<evidence type="ECO:0000313" key="6">
    <source>
        <dbReference type="Proteomes" id="UP000064137"/>
    </source>
</evidence>
<dbReference type="OrthoDB" id="9774290at2"/>
<proteinExistence type="inferred from homology"/>
<evidence type="ECO:0000256" key="3">
    <source>
        <dbReference type="ARBA" id="ARBA00022777"/>
    </source>
</evidence>
<dbReference type="GO" id="GO:0031388">
    <property type="term" value="P:organic acid phosphorylation"/>
    <property type="evidence" value="ECO:0007669"/>
    <property type="project" value="UniProtKB-UniRule"/>
</dbReference>
<reference evidence="5 6" key="1">
    <citation type="submission" date="2016-01" db="EMBL/GenBank/DDBJ databases">
        <title>Annotation of Pseudomonas oryzihabitans USDA-ARS-USMARC-56511.</title>
        <authorList>
            <person name="Harhay G.P."/>
            <person name="Harhay D.M."/>
            <person name="Smith T.P.L."/>
            <person name="Bono J.L."/>
            <person name="Heaton M.P."/>
            <person name="Clawson M.L."/>
            <person name="Chitko-Mckown C.G."/>
            <person name="Capik S.F."/>
            <person name="DeDonder K.D."/>
            <person name="Apley M.D."/>
            <person name="Lubbers B.V."/>
            <person name="White B.J."/>
            <person name="Larson R.L."/>
        </authorList>
    </citation>
    <scope>NUCLEOTIDE SEQUENCE [LARGE SCALE GENOMIC DNA]</scope>
    <source>
        <strain evidence="5 6">USDA-ARS-USMARC-56511</strain>
    </source>
</reference>
<dbReference type="InterPro" id="IPR018193">
    <property type="entry name" value="Glyc_kinase_flavodox-like_fold"/>
</dbReference>
<dbReference type="InterPro" id="IPR004381">
    <property type="entry name" value="Glycerate_kinase"/>
</dbReference>
<evidence type="ECO:0000256" key="4">
    <source>
        <dbReference type="PIRNR" id="PIRNR006078"/>
    </source>
</evidence>
<organism evidence="5 6">
    <name type="scientific">Pseudomonas oryzihabitans</name>
    <dbReference type="NCBI Taxonomy" id="47885"/>
    <lineage>
        <taxon>Bacteria</taxon>
        <taxon>Pseudomonadati</taxon>
        <taxon>Pseudomonadota</taxon>
        <taxon>Gammaproteobacteria</taxon>
        <taxon>Pseudomonadales</taxon>
        <taxon>Pseudomonadaceae</taxon>
        <taxon>Pseudomonas</taxon>
    </lineage>
</organism>
<dbReference type="Proteomes" id="UP000064137">
    <property type="component" value="Chromosome"/>
</dbReference>
<dbReference type="InterPro" id="IPR036129">
    <property type="entry name" value="Glycerate_kinase_sf"/>
</dbReference>
<dbReference type="EMBL" id="CP013987">
    <property type="protein sequence ID" value="ALZ84606.1"/>
    <property type="molecule type" value="Genomic_DNA"/>
</dbReference>
<dbReference type="RefSeq" id="WP_059314797.1">
    <property type="nucleotide sequence ID" value="NZ_CP013987.1"/>
</dbReference>
<comment type="similarity">
    <text evidence="1 4">Belongs to the glycerate kinase type-1 family.</text>
</comment>
<dbReference type="PANTHER" id="PTHR21599:SF0">
    <property type="entry name" value="GLYCERATE KINASE"/>
    <property type="match status" value="1"/>
</dbReference>
<keyword evidence="3 4" id="KW-0418">Kinase</keyword>
<name>A0A0U4P2G4_9PSED</name>
<evidence type="ECO:0000256" key="2">
    <source>
        <dbReference type="ARBA" id="ARBA00022679"/>
    </source>
</evidence>